<reference evidence="1 2" key="1">
    <citation type="submission" date="2018-01" db="EMBL/GenBank/DDBJ databases">
        <title>Draft genome sequence of Sphaerisporangium sp. 7K107.</title>
        <authorList>
            <person name="Sahin N."/>
            <person name="Saygin H."/>
            <person name="Ay H."/>
        </authorList>
    </citation>
    <scope>NUCLEOTIDE SEQUENCE [LARGE SCALE GENOMIC DNA]</scope>
    <source>
        <strain evidence="1 2">7K107</strain>
    </source>
</reference>
<dbReference type="Gene3D" id="3.90.550.10">
    <property type="entry name" value="Spore Coat Polysaccharide Biosynthesis Protein SpsA, Chain A"/>
    <property type="match status" value="1"/>
</dbReference>
<evidence type="ECO:0008006" key="3">
    <source>
        <dbReference type="Google" id="ProtNLM"/>
    </source>
</evidence>
<comment type="caution">
    <text evidence="1">The sequence shown here is derived from an EMBL/GenBank/DDBJ whole genome shotgun (WGS) entry which is preliminary data.</text>
</comment>
<organism evidence="1 2">
    <name type="scientific">Spongiactinospora gelatinilytica</name>
    <dbReference type="NCBI Taxonomy" id="2666298"/>
    <lineage>
        <taxon>Bacteria</taxon>
        <taxon>Bacillati</taxon>
        <taxon>Actinomycetota</taxon>
        <taxon>Actinomycetes</taxon>
        <taxon>Streptosporangiales</taxon>
        <taxon>Streptosporangiaceae</taxon>
        <taxon>Spongiactinospora</taxon>
    </lineage>
</organism>
<accession>A0A2W2HDV8</accession>
<evidence type="ECO:0000313" key="2">
    <source>
        <dbReference type="Proteomes" id="UP000248544"/>
    </source>
</evidence>
<protein>
    <recommendedName>
        <fullName evidence="3">Glycosyltransferase</fullName>
    </recommendedName>
</protein>
<gene>
    <name evidence="1" type="ORF">C1I98_06165</name>
</gene>
<dbReference type="InterPro" id="IPR029044">
    <property type="entry name" value="Nucleotide-diphossugar_trans"/>
</dbReference>
<name>A0A2W2HDV8_9ACTN</name>
<dbReference type="RefSeq" id="WP_111166102.1">
    <property type="nucleotide sequence ID" value="NZ_POUA01000028.1"/>
</dbReference>
<proteinExistence type="predicted"/>
<evidence type="ECO:0000313" key="1">
    <source>
        <dbReference type="EMBL" id="PZG53139.1"/>
    </source>
</evidence>
<sequence>MSNGTVLGAYLHPNVTSHSFSDSLMKLISHDMVNHARVIRAGVLQFRCGAGGLVQARNEIVQQFLDRSDAEWLWCVDSDMGFLPDTVDRLVEAADPAERPVVGALCFGLREVAPDGMCGWKVRPFPTIYDWGRDPKGTFGFHVRRDYAPNALTQVAGTGAACLLIHRSAAEKVRADAGDAWFDPVNFADGRPVGEDLSFCYRLNKIGLPVFVHTGVPTSHHKQIWLGEEEYRLFEAPYRAGAEGGAVSDAAGERVTQGA</sequence>
<dbReference type="AlphaFoldDB" id="A0A2W2HDV8"/>
<dbReference type="EMBL" id="POUA01000028">
    <property type="protein sequence ID" value="PZG53139.1"/>
    <property type="molecule type" value="Genomic_DNA"/>
</dbReference>
<keyword evidence="2" id="KW-1185">Reference proteome</keyword>
<dbReference type="SUPFAM" id="SSF53448">
    <property type="entry name" value="Nucleotide-diphospho-sugar transferases"/>
    <property type="match status" value="1"/>
</dbReference>
<dbReference type="Proteomes" id="UP000248544">
    <property type="component" value="Unassembled WGS sequence"/>
</dbReference>